<gene>
    <name evidence="1" type="ordered locus">CAP2UW1_4543</name>
</gene>
<protein>
    <submittedName>
        <fullName evidence="1">Uncharacterized protein</fullName>
    </submittedName>
</protein>
<dbReference type="HOGENOM" id="CLU_2985927_0_0_4"/>
<reference evidence="1" key="2">
    <citation type="submission" date="2009-09" db="EMBL/GenBank/DDBJ databases">
        <title>Complete sequence of plasmid2 of Candidatus Accumulibacter phosphatis clade IIA str. UW-1.</title>
        <authorList>
            <consortium name="US DOE Joint Genome Institute"/>
            <person name="Martin H.G."/>
            <person name="Ivanova N."/>
            <person name="Kunin V."/>
            <person name="Warnecke F."/>
            <person name="Barry K."/>
            <person name="He S."/>
            <person name="Salamov A."/>
            <person name="Szeto E."/>
            <person name="Dalin E."/>
            <person name="Pangilinan J.L."/>
            <person name="Lapidus A."/>
            <person name="Lowry S."/>
            <person name="Kyrpides N.C."/>
            <person name="McMahon K.D."/>
            <person name="Hugenholtz P."/>
        </authorList>
    </citation>
    <scope>NUCLEOTIDE SEQUENCE [LARGE SCALE GENOMIC DNA]</scope>
    <source>
        <plasmid evidence="1">pAph02</plasmid>
        <plasmid evidence="1">UW-1</plasmid>
    </source>
</reference>
<sequence>MTMVVRMPMIVMSGQSAVSMRLIVAACVVNMRNFHGARGHGVVQLLVYCPFHTLKLL</sequence>
<name>C7RW65_ACCRE</name>
<dbReference type="KEGG" id="app:CAP2UW1_4543"/>
<accession>C7RW65</accession>
<proteinExistence type="predicted"/>
<organism evidence="1">
    <name type="scientific">Accumulibacter regalis</name>
    <dbReference type="NCBI Taxonomy" id="522306"/>
    <lineage>
        <taxon>Bacteria</taxon>
        <taxon>Pseudomonadati</taxon>
        <taxon>Pseudomonadota</taxon>
        <taxon>Betaproteobacteria</taxon>
        <taxon>Candidatus Accumulibacter</taxon>
    </lineage>
</organism>
<geneLocation type="plasmid" evidence="1">
    <name>pAph02</name>
</geneLocation>
<evidence type="ECO:0000313" key="1">
    <source>
        <dbReference type="EMBL" id="ACV37875.1"/>
    </source>
</evidence>
<keyword evidence="1" id="KW-0614">Plasmid</keyword>
<dbReference type="EMBL" id="CP001717">
    <property type="protein sequence ID" value="ACV37875.1"/>
    <property type="molecule type" value="Genomic_DNA"/>
</dbReference>
<dbReference type="AlphaFoldDB" id="C7RW65"/>
<reference evidence="1" key="1">
    <citation type="submission" date="2009-08" db="EMBL/GenBank/DDBJ databases">
        <authorList>
            <consortium name="US DOE Joint Genome Institute"/>
            <person name="Lucas S."/>
            <person name="Copeland A."/>
            <person name="Lapidus A."/>
            <person name="Glavina del Rio T."/>
            <person name="Dalin E."/>
            <person name="Tice H."/>
            <person name="Bruce D."/>
            <person name="Barry K."/>
            <person name="Pitluck S."/>
            <person name="Lowry S."/>
            <person name="Larimer F."/>
            <person name="Land M."/>
            <person name="Hauser L."/>
            <person name="Kyrpides N."/>
            <person name="Ivanova N."/>
            <person name="McMahon K.D."/>
            <person name="Hugenholtz P."/>
        </authorList>
    </citation>
    <scope>NUCLEOTIDE SEQUENCE</scope>
    <source>
        <strain evidence="1">UW-1</strain>
        <plasmid evidence="1">pAph02</plasmid>
    </source>
</reference>